<dbReference type="InterPro" id="IPR044440">
    <property type="entry name" value="GABAb_receptor_plant_PBP1"/>
</dbReference>
<feature type="signal peptide" evidence="15">
    <location>
        <begin position="1"/>
        <end position="20"/>
    </location>
</feature>
<comment type="subcellular location">
    <subcellularLocation>
        <location evidence="1">Membrane</location>
        <topology evidence="1">Multi-pass membrane protein</topology>
    </subcellularLocation>
</comment>
<dbReference type="Pfam" id="PF01094">
    <property type="entry name" value="ANF_receptor"/>
    <property type="match status" value="2"/>
</dbReference>
<dbReference type="InterPro" id="IPR001828">
    <property type="entry name" value="ANF_lig-bd_rcpt"/>
</dbReference>
<protein>
    <submittedName>
        <fullName evidence="17">Glutamate receptor</fullName>
    </submittedName>
</protein>
<keyword evidence="9 17" id="KW-0675">Receptor</keyword>
<dbReference type="CDD" id="cd13686">
    <property type="entry name" value="GluR_Plant"/>
    <property type="match status" value="2"/>
</dbReference>
<keyword evidence="4 14" id="KW-0812">Transmembrane</keyword>
<dbReference type="GO" id="GO:0009611">
    <property type="term" value="P:response to wounding"/>
    <property type="evidence" value="ECO:0007669"/>
    <property type="project" value="UniProtKB-ARBA"/>
</dbReference>
<evidence type="ECO:0000256" key="10">
    <source>
        <dbReference type="ARBA" id="ARBA00023180"/>
    </source>
</evidence>
<feature type="transmembrane region" description="Helical" evidence="14">
    <location>
        <begin position="649"/>
        <end position="673"/>
    </location>
</feature>
<feature type="transmembrane region" description="Helical" evidence="14">
    <location>
        <begin position="1566"/>
        <end position="1585"/>
    </location>
</feature>
<evidence type="ECO:0000256" key="8">
    <source>
        <dbReference type="ARBA" id="ARBA00023136"/>
    </source>
</evidence>
<evidence type="ECO:0000256" key="6">
    <source>
        <dbReference type="ARBA" id="ARBA00022989"/>
    </source>
</evidence>
<evidence type="ECO:0000256" key="1">
    <source>
        <dbReference type="ARBA" id="ARBA00004141"/>
    </source>
</evidence>
<evidence type="ECO:0000256" key="5">
    <source>
        <dbReference type="ARBA" id="ARBA00022729"/>
    </source>
</evidence>
<dbReference type="FunFam" id="3.40.50.2300:FF:000081">
    <property type="entry name" value="Glutamate receptor"/>
    <property type="match status" value="2"/>
</dbReference>
<dbReference type="PANTHER" id="PTHR18966">
    <property type="entry name" value="IONOTROPIC GLUTAMATE RECEPTOR"/>
    <property type="match status" value="1"/>
</dbReference>
<dbReference type="InterPro" id="IPR015683">
    <property type="entry name" value="Ionotropic_Glu_rcpt"/>
</dbReference>
<keyword evidence="3" id="KW-0813">Transport</keyword>
<feature type="transmembrane region" description="Helical" evidence="14">
    <location>
        <begin position="829"/>
        <end position="849"/>
    </location>
</feature>
<dbReference type="Pfam" id="PF10613">
    <property type="entry name" value="Lig_chan-Glu_bd"/>
    <property type="match status" value="2"/>
</dbReference>
<evidence type="ECO:0000256" key="3">
    <source>
        <dbReference type="ARBA" id="ARBA00022448"/>
    </source>
</evidence>
<feature type="transmembrane region" description="Helical" evidence="14">
    <location>
        <begin position="619"/>
        <end position="637"/>
    </location>
</feature>
<feature type="transmembrane region" description="Helical" evidence="14">
    <location>
        <begin position="937"/>
        <end position="956"/>
    </location>
</feature>
<evidence type="ECO:0000313" key="17">
    <source>
        <dbReference type="EMBL" id="QCD82169.1"/>
    </source>
</evidence>
<dbReference type="PRINTS" id="PR00248">
    <property type="entry name" value="GPCRMGR"/>
</dbReference>
<dbReference type="Pfam" id="PF00060">
    <property type="entry name" value="Lig_chan"/>
    <property type="match status" value="2"/>
</dbReference>
<feature type="domain" description="Ionotropic glutamate receptor C-terminal" evidence="16">
    <location>
        <begin position="1446"/>
        <end position="1787"/>
    </location>
</feature>
<evidence type="ECO:0000256" key="11">
    <source>
        <dbReference type="ARBA" id="ARBA00023286"/>
    </source>
</evidence>
<dbReference type="FunFam" id="1.10.287.70:FF:000037">
    <property type="entry name" value="Glutamate receptor"/>
    <property type="match status" value="2"/>
</dbReference>
<dbReference type="Gene3D" id="3.40.190.10">
    <property type="entry name" value="Periplasmic binding protein-like II"/>
    <property type="match status" value="4"/>
</dbReference>
<dbReference type="InterPro" id="IPR019594">
    <property type="entry name" value="Glu/Gly-bd"/>
</dbReference>
<dbReference type="GO" id="GO:1901701">
    <property type="term" value="P:cellular response to oxygen-containing compound"/>
    <property type="evidence" value="ECO:0007669"/>
    <property type="project" value="UniProtKB-ARBA"/>
</dbReference>
<keyword evidence="18" id="KW-1185">Reference proteome</keyword>
<evidence type="ECO:0000256" key="2">
    <source>
        <dbReference type="ARBA" id="ARBA00008685"/>
    </source>
</evidence>
<keyword evidence="10" id="KW-0325">Glycoprotein</keyword>
<accession>A0A4D6L066</accession>
<organism evidence="17 18">
    <name type="scientific">Vigna unguiculata</name>
    <name type="common">Cowpea</name>
    <dbReference type="NCBI Taxonomy" id="3917"/>
    <lineage>
        <taxon>Eukaryota</taxon>
        <taxon>Viridiplantae</taxon>
        <taxon>Streptophyta</taxon>
        <taxon>Embryophyta</taxon>
        <taxon>Tracheophyta</taxon>
        <taxon>Spermatophyta</taxon>
        <taxon>Magnoliopsida</taxon>
        <taxon>eudicotyledons</taxon>
        <taxon>Gunneridae</taxon>
        <taxon>Pentapetalae</taxon>
        <taxon>rosids</taxon>
        <taxon>fabids</taxon>
        <taxon>Fabales</taxon>
        <taxon>Fabaceae</taxon>
        <taxon>Papilionoideae</taxon>
        <taxon>50 kb inversion clade</taxon>
        <taxon>NPAAA clade</taxon>
        <taxon>indigoferoid/millettioid clade</taxon>
        <taxon>Phaseoleae</taxon>
        <taxon>Vigna</taxon>
    </lineage>
</organism>
<dbReference type="SMR" id="A0A4D6L066"/>
<dbReference type="GO" id="GO:0015276">
    <property type="term" value="F:ligand-gated monoatomic ion channel activity"/>
    <property type="evidence" value="ECO:0007669"/>
    <property type="project" value="InterPro"/>
</dbReference>
<dbReference type="InterPro" id="IPR000337">
    <property type="entry name" value="GPCR_3"/>
</dbReference>
<evidence type="ECO:0000256" key="12">
    <source>
        <dbReference type="ARBA" id="ARBA00023303"/>
    </source>
</evidence>
<dbReference type="GO" id="GO:0016020">
    <property type="term" value="C:membrane"/>
    <property type="evidence" value="ECO:0007669"/>
    <property type="project" value="UniProtKB-SubCell"/>
</dbReference>
<dbReference type="InterPro" id="IPR028082">
    <property type="entry name" value="Peripla_BP_I"/>
</dbReference>
<feature type="transmembrane region" description="Helical" evidence="14">
    <location>
        <begin position="579"/>
        <end position="607"/>
    </location>
</feature>
<gene>
    <name evidence="17" type="ORF">DEO72_LG2g2503</name>
</gene>
<keyword evidence="8 14" id="KW-0472">Membrane</keyword>
<feature type="domain" description="Ionotropic glutamate receptor C-terminal" evidence="16">
    <location>
        <begin position="468"/>
        <end position="809"/>
    </location>
</feature>
<dbReference type="Gene3D" id="1.10.287.70">
    <property type="match status" value="2"/>
</dbReference>
<keyword evidence="6 14" id="KW-1133">Transmembrane helix</keyword>
<dbReference type="InterPro" id="IPR001320">
    <property type="entry name" value="Iontro_rcpt_C"/>
</dbReference>
<feature type="transmembrane region" description="Helical" evidence="14">
    <location>
        <begin position="1627"/>
        <end position="1651"/>
    </location>
</feature>
<feature type="chain" id="PRO_5020023788" evidence="15">
    <location>
        <begin position="21"/>
        <end position="1911"/>
    </location>
</feature>
<dbReference type="SUPFAM" id="SSF53822">
    <property type="entry name" value="Periplasmic binding protein-like I"/>
    <property type="match status" value="2"/>
</dbReference>
<keyword evidence="11" id="KW-1071">Ligand-gated ion channel</keyword>
<feature type="transmembrane region" description="Helical" evidence="14">
    <location>
        <begin position="1808"/>
        <end position="1827"/>
    </location>
</feature>
<dbReference type="GO" id="GO:0004930">
    <property type="term" value="F:G protein-coupled receptor activity"/>
    <property type="evidence" value="ECO:0007669"/>
    <property type="project" value="InterPro"/>
</dbReference>
<keyword evidence="5 15" id="KW-0732">Signal</keyword>
<dbReference type="FunFam" id="3.40.190.10:FF:000175">
    <property type="entry name" value="Glutamate receptor"/>
    <property type="match status" value="2"/>
</dbReference>
<evidence type="ECO:0000256" key="7">
    <source>
        <dbReference type="ARBA" id="ARBA00023065"/>
    </source>
</evidence>
<dbReference type="FunFam" id="3.40.190.10:FF:000054">
    <property type="entry name" value="Glutamate receptor"/>
    <property type="match status" value="2"/>
</dbReference>
<dbReference type="EMBL" id="CP039346">
    <property type="protein sequence ID" value="QCD82169.1"/>
    <property type="molecule type" value="Genomic_DNA"/>
</dbReference>
<dbReference type="SUPFAM" id="SSF53850">
    <property type="entry name" value="Periplasmic binding protein-like II"/>
    <property type="match status" value="2"/>
</dbReference>
<keyword evidence="7" id="KW-0406">Ion transport</keyword>
<evidence type="ECO:0000313" key="18">
    <source>
        <dbReference type="Proteomes" id="UP000501690"/>
    </source>
</evidence>
<evidence type="ECO:0000256" key="9">
    <source>
        <dbReference type="ARBA" id="ARBA00023170"/>
    </source>
</evidence>
<dbReference type="SMART" id="SM00079">
    <property type="entry name" value="PBPe"/>
    <property type="match status" value="2"/>
</dbReference>
<evidence type="ECO:0000259" key="16">
    <source>
        <dbReference type="SMART" id="SM00079"/>
    </source>
</evidence>
<feature type="region of interest" description="Disordered" evidence="13">
    <location>
        <begin position="1883"/>
        <end position="1911"/>
    </location>
</feature>
<proteinExistence type="inferred from homology"/>
<feature type="compositionally biased region" description="Polar residues" evidence="13">
    <location>
        <begin position="1886"/>
        <end position="1911"/>
    </location>
</feature>
<keyword evidence="12" id="KW-0407">Ion channel</keyword>
<name>A0A4D6L066_VIGUN</name>
<evidence type="ECO:0000256" key="14">
    <source>
        <dbReference type="SAM" id="Phobius"/>
    </source>
</evidence>
<dbReference type="Gene3D" id="3.40.50.2300">
    <property type="match status" value="4"/>
</dbReference>
<evidence type="ECO:0000256" key="13">
    <source>
        <dbReference type="SAM" id="MobiDB-lite"/>
    </source>
</evidence>
<reference evidence="17 18" key="1">
    <citation type="submission" date="2019-04" db="EMBL/GenBank/DDBJ databases">
        <title>An improved genome assembly and genetic linkage map for asparagus bean, Vigna unguiculata ssp. sesquipedialis.</title>
        <authorList>
            <person name="Xia Q."/>
            <person name="Zhang R."/>
            <person name="Dong Y."/>
        </authorList>
    </citation>
    <scope>NUCLEOTIDE SEQUENCE [LARGE SCALE GENOMIC DNA]</scope>
    <source>
        <tissue evidence="17">Leaf</tissue>
    </source>
</reference>
<feature type="transmembrane region" description="Helical" evidence="14">
    <location>
        <begin position="1023"/>
        <end position="1046"/>
    </location>
</feature>
<evidence type="ECO:0000256" key="4">
    <source>
        <dbReference type="ARBA" id="ARBA00022692"/>
    </source>
</evidence>
<evidence type="ECO:0000256" key="15">
    <source>
        <dbReference type="SAM" id="SignalP"/>
    </source>
</evidence>
<sequence length="1911" mass="212872">MSKVLLLFLVVLYSGLPSKGISSVSTRPRAVNIGAILSFNSTIGRVAKIAIQSAVDDINSNPTILNGTKLKISMLDTKLSAGFLGIIDSFLLMERETAAIIGPQYSVMAHVISHIANEMQVPLLSFAATDPTLTSLQFPYFVRTTQSDLYQMTAVAEIVDHFQWRDVIAIYIDDDHGRNGVSVLGDKLAEKRGKISHKAPLNPGNITREDINGALVKIALMESRVIVLHIYPSFGLDVLNVARSLGMMGSGYVWIATDWLSTVIDSDPSLSTSPAMNDIQGVITLRMYTPDSEMKRKFSSRWNKVSKEKDPVEGPLALNSFGFYAYDTVWVLASALDAFFRSGGTLSFSNDSSRNMLRGGSFELDSMGVFVDGEKLLKKILEVNRSGVTGQMMFGEDGNLVHSSYEVINVIGSGIRRIGFWSETSGLHTGESPNHSISGDGLYGVIWPGQTTQTPRGWVFSSNGKPLRIGVPLRISYREFVSRTEGTEMFGGYCIDVFTAAIRLLSYPVPYKFVSFGDGKTNPLNSDLLHMITVGAFDAVVGDITITTNRTKIVDFTQPYIESGLVVVAPIKKLKSSAWAFLTPFSPMMWFVTGMFFLVVGAVVWILERRINDDFRGPTRRQFVTIIWFSFSTLFFAHREKTVSTLGRFVLIIWLFVVLILNSSYIASLTSILTVEQLSSPIKGIESLVISNDRIGFLRGSFAENYLTEELNIHRSRLVPLNSPSEYEKALKDGPANGGVAAIIDERAYMELFLATRCEFGIVGQEFTKMGWGFGFPRESPLSIDMSTAILKLSENGDLQRIHDKWLTRSACSSEGGKQGIDRLELNSFWGLFLLSGMACFVALLCYGIRMVYRFSRHSNSSNLERSSHSARLRSFLSFVNEREEEDKYRPKRRRREKCSCRKVVHEGGSLDDSTVNEQILKCYKDFCFLFPVMFPVYYNMSRVWLLALLILYSAFPSKGTGNVSTRPSAINIGAILSFNSTVGRVAKVAIQAAVNDVNSNATILSGTKLNISMLDTKLSTGFLGIIACTFFSYTSYFFTSTFFMFSHINIFRDHYLRVYFSLQLMATQTVAIIGPQTSTTAHVISHIANELQVPLLSFTATDPTLSSLQFPFFIRTAFSDVYQMTAIADLVNYFQWREVIAVYGDDDHGRNGMGALGDKLAERRCKISFKAPMTPEATREEITDVLVQVALAESRVIVLHTSTAWGPKVLSVAKSLGMMENGYVWITTTFLSTWLDIRSPLSPDTTNDMQGVIALRMYVPDSKLKRWFISRWTNVTTSGKNGNGTLGLSTYGIFAYDTVFALAHALDAFFKRGNQITFSHDPKLSQIRGDNMHLDAVKIFNEGNLLRKHIYEVNMTGVSGLFKYDSDGNLVNPAYEIINVIGTGTRRIGYWSNYTGLSIVPPETLYSKPPNRSSASQKLLPVFWPGETTQKPRGWVFPNNGRMLKIGVPKRVSYRDFVSQVQGTDMFKGFCIDVFLSAVNLLPYAVPYKFVSYGDGDSNPSNTELVRLITADVFDAAVGDITITTERTKMVDFTQPYIESGLVVVASVKKTDSNAWAFFKPFTPMMWTVTAIFFLLVGAVVWILEHRLNDDFRGTPKQQMVTILWFSFSTMFFAHRENTVSTLGRFVLLIWLFVVLIINSSYTASLTSILTVQQLSSPVKGIDSLINSKEPIGYLQGSFTRTYLIEEIGIDESRLVPLKTPEETATALKNGPQKGGVAAYVDERAYIELFLSSRCDFSIVGQEFTRNGWGFAFPRDSPLAVDLSTAILELAENGDLQRIHDKWLLSSACLSQGAKLEVDRLKLRSFWGLYLVCGLACVLALLIYLVQTMRQYSKHGPEELESPGHGSGSSRLRTFLSFVDEKEEIVKSRVKRKKIEGMSYRSTREVGSSITSNKGYSQASSNRIDSATEI</sequence>
<dbReference type="CDD" id="cd19990">
    <property type="entry name" value="PBP1_GABAb_receptor_plant"/>
    <property type="match status" value="2"/>
</dbReference>
<dbReference type="Proteomes" id="UP000501690">
    <property type="component" value="Linkage Group LG2"/>
</dbReference>
<comment type="similarity">
    <text evidence="2">Belongs to the glutamate-gated ion channel (TC 1.A.10.1) family.</text>
</comment>